<accession>A0AAF3J829</accession>
<organism evidence="1 2">
    <name type="scientific">Mesorhabditis belari</name>
    <dbReference type="NCBI Taxonomy" id="2138241"/>
    <lineage>
        <taxon>Eukaryota</taxon>
        <taxon>Metazoa</taxon>
        <taxon>Ecdysozoa</taxon>
        <taxon>Nematoda</taxon>
        <taxon>Chromadorea</taxon>
        <taxon>Rhabditida</taxon>
        <taxon>Rhabditina</taxon>
        <taxon>Rhabditomorpha</taxon>
        <taxon>Rhabditoidea</taxon>
        <taxon>Rhabditidae</taxon>
        <taxon>Mesorhabditinae</taxon>
        <taxon>Mesorhabditis</taxon>
    </lineage>
</organism>
<dbReference type="AlphaFoldDB" id="A0AAF3J829"/>
<proteinExistence type="predicted"/>
<dbReference type="Proteomes" id="UP000887575">
    <property type="component" value="Unassembled WGS sequence"/>
</dbReference>
<dbReference type="PANTHER" id="PTHR37970:SF1">
    <property type="entry name" value="SERINE-RICH ADHESIN FOR PLATELETS"/>
    <property type="match status" value="1"/>
</dbReference>
<dbReference type="PANTHER" id="PTHR37970">
    <property type="entry name" value="PROTEIN CBG08587"/>
    <property type="match status" value="1"/>
</dbReference>
<keyword evidence="1" id="KW-1185">Reference proteome</keyword>
<name>A0AAF3J829_9BILA</name>
<evidence type="ECO:0000313" key="1">
    <source>
        <dbReference type="Proteomes" id="UP000887575"/>
    </source>
</evidence>
<protein>
    <submittedName>
        <fullName evidence="2">Uncharacterized protein</fullName>
    </submittedName>
</protein>
<reference evidence="2" key="1">
    <citation type="submission" date="2024-02" db="UniProtKB">
        <authorList>
            <consortium name="WormBaseParasite"/>
        </authorList>
    </citation>
    <scope>IDENTIFICATION</scope>
</reference>
<evidence type="ECO:0000313" key="2">
    <source>
        <dbReference type="WBParaSite" id="MBELARI_LOCUS2396"/>
    </source>
</evidence>
<dbReference type="WBParaSite" id="MBELARI_LOCUS2396">
    <property type="protein sequence ID" value="MBELARI_LOCUS2396"/>
    <property type="gene ID" value="MBELARI_LOCUS2396"/>
</dbReference>
<sequence>ETLGNDLDEGDNEYVGLCKYALRFSKALLACARELETDRSSSLTRAKNILEIAFFASQERFETEYTAKLWLDAQRADCVANMVRRLVDHPDSWPLRDRFQVDFLLSIAPRGLQLAFISLSNTHF</sequence>